<organism evidence="1 2">
    <name type="scientific">Mycobacterium attenuatum</name>
    <dbReference type="NCBI Taxonomy" id="2341086"/>
    <lineage>
        <taxon>Bacteria</taxon>
        <taxon>Bacillati</taxon>
        <taxon>Actinomycetota</taxon>
        <taxon>Actinomycetes</taxon>
        <taxon>Mycobacteriales</taxon>
        <taxon>Mycobacteriaceae</taxon>
        <taxon>Mycobacterium</taxon>
    </lineage>
</organism>
<dbReference type="PANTHER" id="PTHR36452:SF1">
    <property type="entry name" value="DUF2461 DOMAIN-CONTAINING PROTEIN"/>
    <property type="match status" value="1"/>
</dbReference>
<dbReference type="AlphaFoldDB" id="A0A498PSP5"/>
<keyword evidence="2" id="KW-1185">Reference proteome</keyword>
<sequence length="223" mass="24770">MRAFRFPLGTVDFLTELRAHNEKSWFDAHRGRYEADYLEPAKAFVEAIGTELGDLVPGIHAEPWLRGSIFRINRDVRFSRDKRPYKDHLDFWFWEGERATAVGGLFLRVSPDGILVGAGAHGFDSRQLNSYRNAVTAAAPGAELAAVVSDLEAAGYEIGGQTFKRVPRGFTATEATERLLRHSALYVHSELPADAASSGGFIDAVLADWRTFLGLYTWLTGHV</sequence>
<dbReference type="InterPro" id="IPR012808">
    <property type="entry name" value="CHP02453"/>
</dbReference>
<evidence type="ECO:0008006" key="3">
    <source>
        <dbReference type="Google" id="ProtNLM"/>
    </source>
</evidence>
<dbReference type="NCBIfam" id="TIGR02453">
    <property type="entry name" value="TIGR02453 family protein"/>
    <property type="match status" value="1"/>
</dbReference>
<dbReference type="PIRSF" id="PIRSF028451">
    <property type="entry name" value="UCP028451"/>
    <property type="match status" value="1"/>
</dbReference>
<proteinExistence type="predicted"/>
<dbReference type="PANTHER" id="PTHR36452">
    <property type="entry name" value="CHROMOSOME 12, WHOLE GENOME SHOTGUN SEQUENCE"/>
    <property type="match status" value="1"/>
</dbReference>
<dbReference type="Proteomes" id="UP000273307">
    <property type="component" value="Unassembled WGS sequence"/>
</dbReference>
<dbReference type="InterPro" id="IPR015996">
    <property type="entry name" value="UCP028451"/>
</dbReference>
<name>A0A498PSP5_9MYCO</name>
<gene>
    <name evidence="1" type="ORF">LAUMK136_00539</name>
</gene>
<dbReference type="EMBL" id="UPHP01000012">
    <property type="protein sequence ID" value="VBA33926.1"/>
    <property type="molecule type" value="Genomic_DNA"/>
</dbReference>
<dbReference type="Pfam" id="PF09365">
    <property type="entry name" value="DUF2461"/>
    <property type="match status" value="1"/>
</dbReference>
<reference evidence="1 2" key="1">
    <citation type="submission" date="2018-09" db="EMBL/GenBank/DDBJ databases">
        <authorList>
            <person name="Tagini F."/>
        </authorList>
    </citation>
    <scope>NUCLEOTIDE SEQUENCE [LARGE SCALE GENOMIC DNA]</scope>
    <source>
        <strain evidence="1 2">MK136</strain>
    </source>
</reference>
<protein>
    <recommendedName>
        <fullName evidence="3">TIGR02453 family protein</fullName>
    </recommendedName>
</protein>
<evidence type="ECO:0000313" key="1">
    <source>
        <dbReference type="EMBL" id="VBA33926.1"/>
    </source>
</evidence>
<evidence type="ECO:0000313" key="2">
    <source>
        <dbReference type="Proteomes" id="UP000273307"/>
    </source>
</evidence>
<accession>A0A498PSP5</accession>